<dbReference type="KEGG" id="cphy:B5808_00130"/>
<dbReference type="Proteomes" id="UP000192775">
    <property type="component" value="Chromosome"/>
</dbReference>
<reference evidence="2 3" key="1">
    <citation type="submission" date="2017-04" db="EMBL/GenBank/DDBJ databases">
        <authorList>
            <person name="Afonso C.L."/>
            <person name="Miller P.J."/>
            <person name="Scott M.A."/>
            <person name="Spackman E."/>
            <person name="Goraichik I."/>
            <person name="Dimitrov K.M."/>
            <person name="Suarez D.L."/>
            <person name="Swayne D.E."/>
        </authorList>
    </citation>
    <scope>NUCLEOTIDE SEQUENCE [LARGE SCALE GENOMIC DNA]</scope>
    <source>
        <strain evidence="3">XA(T)</strain>
    </source>
</reference>
<dbReference type="InterPro" id="IPR036291">
    <property type="entry name" value="NAD(P)-bd_dom_sf"/>
</dbReference>
<dbReference type="PANTHER" id="PTHR33303:SF2">
    <property type="entry name" value="COA-BINDING DOMAIN-CONTAINING PROTEIN"/>
    <property type="match status" value="1"/>
</dbReference>
<dbReference type="InterPro" id="IPR003781">
    <property type="entry name" value="CoA-bd"/>
</dbReference>
<protein>
    <submittedName>
        <fullName evidence="2">CoA-binding protein</fullName>
    </submittedName>
</protein>
<feature type="domain" description="CoA-binding" evidence="1">
    <location>
        <begin position="8"/>
        <end position="101"/>
    </location>
</feature>
<dbReference type="PANTHER" id="PTHR33303">
    <property type="entry name" value="CYTOPLASMIC PROTEIN-RELATED"/>
    <property type="match status" value="1"/>
</dbReference>
<dbReference type="AlphaFoldDB" id="A0A1X9LRN0"/>
<gene>
    <name evidence="2" type="ORF">B5808_00130</name>
</gene>
<sequence length="137" mass="14632">MDEVAERLMRTSRTIAVVGLSTDPAKSAHTVPARLQQVGYRVIGVHPTATTLLGEPAYRSLEDIPEQVDFVDVFRPSPEAAGIAEQAVRIGARGVWLQLGIASPEARRIAEEGGLDYVEDRCTAVVLAVTGARPPAS</sequence>
<dbReference type="Gene3D" id="3.40.50.720">
    <property type="entry name" value="NAD(P)-binding Rossmann-like Domain"/>
    <property type="match status" value="1"/>
</dbReference>
<dbReference type="EMBL" id="CP020715">
    <property type="protein sequence ID" value="ARJ07092.1"/>
    <property type="molecule type" value="Genomic_DNA"/>
</dbReference>
<organism evidence="2 3">
    <name type="scientific">Cnuibacter physcomitrellae</name>
    <dbReference type="NCBI Taxonomy" id="1619308"/>
    <lineage>
        <taxon>Bacteria</taxon>
        <taxon>Bacillati</taxon>
        <taxon>Actinomycetota</taxon>
        <taxon>Actinomycetes</taxon>
        <taxon>Micrococcales</taxon>
        <taxon>Microbacteriaceae</taxon>
        <taxon>Cnuibacter</taxon>
    </lineage>
</organism>
<keyword evidence="3" id="KW-1185">Reference proteome</keyword>
<dbReference type="SMART" id="SM00881">
    <property type="entry name" value="CoA_binding"/>
    <property type="match status" value="1"/>
</dbReference>
<proteinExistence type="predicted"/>
<name>A0A1X9LRN0_9MICO</name>
<evidence type="ECO:0000313" key="3">
    <source>
        <dbReference type="Proteomes" id="UP000192775"/>
    </source>
</evidence>
<dbReference type="STRING" id="1619308.B5808_00130"/>
<accession>A0A1X9LRN0</accession>
<dbReference type="SUPFAM" id="SSF51735">
    <property type="entry name" value="NAD(P)-binding Rossmann-fold domains"/>
    <property type="match status" value="1"/>
</dbReference>
<dbReference type="Pfam" id="PF13380">
    <property type="entry name" value="CoA_binding_2"/>
    <property type="match status" value="1"/>
</dbReference>
<evidence type="ECO:0000313" key="2">
    <source>
        <dbReference type="EMBL" id="ARJ07092.1"/>
    </source>
</evidence>
<evidence type="ECO:0000259" key="1">
    <source>
        <dbReference type="SMART" id="SM00881"/>
    </source>
</evidence>